<sequence>MLPTNPYSPPRVDPEVFPGSSKTDTQRPWRLAALLFALLGYFVSRWLQMPPLGAVQLVALSICFFCLAVATRERYSKRGESVGEL</sequence>
<evidence type="ECO:0000313" key="3">
    <source>
        <dbReference type="EMBL" id="KAA5545985.1"/>
    </source>
</evidence>
<reference evidence="3 4" key="1">
    <citation type="submission" date="2019-08" db="EMBL/GenBank/DDBJ databases">
        <authorList>
            <person name="Dhanesh K."/>
            <person name="Kumar G."/>
            <person name="Sasikala C."/>
            <person name="Venkata Ramana C."/>
        </authorList>
    </citation>
    <scope>NUCLEOTIDE SEQUENCE [LARGE SCALE GENOMIC DNA]</scope>
    <source>
        <strain evidence="3 4">JC645</strain>
    </source>
</reference>
<keyword evidence="2" id="KW-0812">Transmembrane</keyword>
<gene>
    <name evidence="3" type="ORF">FYK55_03475</name>
</gene>
<keyword evidence="4" id="KW-1185">Reference proteome</keyword>
<feature type="transmembrane region" description="Helical" evidence="2">
    <location>
        <begin position="53"/>
        <end position="71"/>
    </location>
</feature>
<dbReference type="Proteomes" id="UP000324479">
    <property type="component" value="Unassembled WGS sequence"/>
</dbReference>
<accession>A0A5M6DKW9</accession>
<comment type="caution">
    <text evidence="3">The sequence shown here is derived from an EMBL/GenBank/DDBJ whole genome shotgun (WGS) entry which is preliminary data.</text>
</comment>
<name>A0A5M6DKW9_9BACT</name>
<organism evidence="3 4">
    <name type="scientific">Roseiconus nitratireducens</name>
    <dbReference type="NCBI Taxonomy" id="2605748"/>
    <lineage>
        <taxon>Bacteria</taxon>
        <taxon>Pseudomonadati</taxon>
        <taxon>Planctomycetota</taxon>
        <taxon>Planctomycetia</taxon>
        <taxon>Pirellulales</taxon>
        <taxon>Pirellulaceae</taxon>
        <taxon>Roseiconus</taxon>
    </lineage>
</organism>
<evidence type="ECO:0000313" key="4">
    <source>
        <dbReference type="Proteomes" id="UP000324479"/>
    </source>
</evidence>
<protein>
    <submittedName>
        <fullName evidence="3">Uncharacterized protein</fullName>
    </submittedName>
</protein>
<dbReference type="AlphaFoldDB" id="A0A5M6DKW9"/>
<feature type="region of interest" description="Disordered" evidence="1">
    <location>
        <begin position="1"/>
        <end position="24"/>
    </location>
</feature>
<dbReference type="RefSeq" id="WP_150074934.1">
    <property type="nucleotide sequence ID" value="NZ_VWOX01000002.1"/>
</dbReference>
<dbReference type="EMBL" id="VWOX01000002">
    <property type="protein sequence ID" value="KAA5545985.1"/>
    <property type="molecule type" value="Genomic_DNA"/>
</dbReference>
<keyword evidence="2" id="KW-1133">Transmembrane helix</keyword>
<evidence type="ECO:0000256" key="1">
    <source>
        <dbReference type="SAM" id="MobiDB-lite"/>
    </source>
</evidence>
<evidence type="ECO:0000256" key="2">
    <source>
        <dbReference type="SAM" id="Phobius"/>
    </source>
</evidence>
<proteinExistence type="predicted"/>
<feature type="compositionally biased region" description="Pro residues" evidence="1">
    <location>
        <begin position="1"/>
        <end position="11"/>
    </location>
</feature>
<keyword evidence="2" id="KW-0472">Membrane</keyword>